<dbReference type="InterPro" id="IPR012334">
    <property type="entry name" value="Pectin_lyas_fold"/>
</dbReference>
<evidence type="ECO:0000256" key="2">
    <source>
        <dbReference type="SAM" id="Phobius"/>
    </source>
</evidence>
<protein>
    <submittedName>
        <fullName evidence="5">FIVAR domain-containing protein</fullName>
    </submittedName>
</protein>
<keyword evidence="3" id="KW-0732">Signal</keyword>
<feature type="chain" id="PRO_5038778130" evidence="3">
    <location>
        <begin position="24"/>
        <end position="1788"/>
    </location>
</feature>
<gene>
    <name evidence="5" type="ORF">H9817_03885</name>
</gene>
<comment type="caution">
    <text evidence="5">The sequence shown here is derived from an EMBL/GenBank/DDBJ whole genome shotgun (WGS) entry which is preliminary data.</text>
</comment>
<dbReference type="InterPro" id="IPR036034">
    <property type="entry name" value="PDZ_sf"/>
</dbReference>
<dbReference type="PANTHER" id="PTHR36453:SF1">
    <property type="entry name" value="RIGHT HANDED BETA HELIX DOMAIN-CONTAINING PROTEIN"/>
    <property type="match status" value="1"/>
</dbReference>
<feature type="compositionally biased region" description="Polar residues" evidence="1">
    <location>
        <begin position="1715"/>
        <end position="1735"/>
    </location>
</feature>
<dbReference type="Gene3D" id="1.20.1270.90">
    <property type="entry name" value="AF1782-like"/>
    <property type="match status" value="3"/>
</dbReference>
<feature type="domain" description="PDZ" evidence="4">
    <location>
        <begin position="724"/>
        <end position="787"/>
    </location>
</feature>
<dbReference type="PANTHER" id="PTHR36453">
    <property type="entry name" value="SECRETED PROTEIN-RELATED"/>
    <property type="match status" value="1"/>
</dbReference>
<dbReference type="InterPro" id="IPR011050">
    <property type="entry name" value="Pectin_lyase_fold/virulence"/>
</dbReference>
<dbReference type="SMART" id="SM00228">
    <property type="entry name" value="PDZ"/>
    <property type="match status" value="1"/>
</dbReference>
<dbReference type="Gene3D" id="2.60.120.260">
    <property type="entry name" value="Galactose-binding domain-like"/>
    <property type="match status" value="1"/>
</dbReference>
<dbReference type="SUPFAM" id="SSF51126">
    <property type="entry name" value="Pectin lyase-like"/>
    <property type="match status" value="1"/>
</dbReference>
<dbReference type="InterPro" id="IPR001478">
    <property type="entry name" value="PDZ"/>
</dbReference>
<dbReference type="Proteomes" id="UP000824017">
    <property type="component" value="Unassembled WGS sequence"/>
</dbReference>
<name>A0A9D2IJD0_9FIRM</name>
<dbReference type="InterPro" id="IPR006626">
    <property type="entry name" value="PbH1"/>
</dbReference>
<dbReference type="SUPFAM" id="SSF50156">
    <property type="entry name" value="PDZ domain-like"/>
    <property type="match status" value="1"/>
</dbReference>
<dbReference type="SMART" id="SM00710">
    <property type="entry name" value="PbH1"/>
    <property type="match status" value="4"/>
</dbReference>
<feature type="region of interest" description="Disordered" evidence="1">
    <location>
        <begin position="1703"/>
        <end position="1756"/>
    </location>
</feature>
<dbReference type="Gene3D" id="1.20.1270.70">
    <property type="entry name" value="Designed single chain three-helix bundle"/>
    <property type="match status" value="1"/>
</dbReference>
<dbReference type="Gene3D" id="2.60.40.3630">
    <property type="match status" value="1"/>
</dbReference>
<keyword evidence="2" id="KW-1133">Transmembrane helix</keyword>
<dbReference type="Pfam" id="PF13229">
    <property type="entry name" value="Beta_helix"/>
    <property type="match status" value="1"/>
</dbReference>
<keyword evidence="2" id="KW-0812">Transmembrane</keyword>
<dbReference type="InterPro" id="IPR039448">
    <property type="entry name" value="Beta_helix"/>
</dbReference>
<dbReference type="Pfam" id="PF07554">
    <property type="entry name" value="FIVAR"/>
    <property type="match status" value="3"/>
</dbReference>
<dbReference type="Gene3D" id="2.30.42.10">
    <property type="match status" value="1"/>
</dbReference>
<proteinExistence type="predicted"/>
<feature type="signal peptide" evidence="3">
    <location>
        <begin position="1"/>
        <end position="23"/>
    </location>
</feature>
<feature type="transmembrane region" description="Helical" evidence="2">
    <location>
        <begin position="1764"/>
        <end position="1782"/>
    </location>
</feature>
<keyword evidence="2" id="KW-0472">Membrane</keyword>
<evidence type="ECO:0000313" key="5">
    <source>
        <dbReference type="EMBL" id="HIZ13051.1"/>
    </source>
</evidence>
<dbReference type="Gene3D" id="2.160.20.10">
    <property type="entry name" value="Single-stranded right-handed beta-helix, Pectin lyase-like"/>
    <property type="match status" value="2"/>
</dbReference>
<evidence type="ECO:0000313" key="6">
    <source>
        <dbReference type="Proteomes" id="UP000824017"/>
    </source>
</evidence>
<organism evidence="5 6">
    <name type="scientific">Candidatus Mediterraneibacter stercorigallinarum</name>
    <dbReference type="NCBI Taxonomy" id="2838686"/>
    <lineage>
        <taxon>Bacteria</taxon>
        <taxon>Bacillati</taxon>
        <taxon>Bacillota</taxon>
        <taxon>Clostridia</taxon>
        <taxon>Lachnospirales</taxon>
        <taxon>Lachnospiraceae</taxon>
        <taxon>Mediterraneibacter</taxon>
    </lineage>
</organism>
<evidence type="ECO:0000259" key="4">
    <source>
        <dbReference type="PROSITE" id="PS50106"/>
    </source>
</evidence>
<evidence type="ECO:0000256" key="3">
    <source>
        <dbReference type="SAM" id="SignalP"/>
    </source>
</evidence>
<sequence length="1788" mass="193192">MKRKKACAALLCAAMTVSGFPLGGGIVSARQNVTQETDFDIYVSPQGSDSEGDGSEENPYATLDKAREAARELTADGGSATVSVGEGKYFLEDPVVFGPEDSNVTYVGDNAVLTGAKPLENLEWENYEGEIQVASVEAGLGIDQLFIDGAQQTLARYPNYDADQVLQGSTNQADIKARSANWEDPSGGYIRALHSNRWGGNSYRITGKNDSALGLSYEWVGDNNRGSGMLASAIMVENIFEELDSPGEWYYDNEEGRLYVWPQEGMDLNNVTVEGAVTEELLHVEGEQDGDQVTNLVFDGLTLENTKRTMFTGTYIPLMRSDWCVVRSGALFIQDAEGVTFENGTIRNIGGNGIFLSGHSKGVTIDNNEIINIGSSGILAAGFPDSCREASFWEYTAPLEPETAEKYVHKTTIDDTTPGPAQEHYPREAVISNNHVRNVGIWEKQSSHVALSVAYKIQILHNTLHEGPRAGINIGDGTFGGHEVAYNDIFDVQRETDDHGMFNSWGRDRFWSLGGFDTGGNNGAAKEPYSELDVIDTITIHDNRMHFAGRVDGGTTFGIDLDDGSTNYEIYNNLCLNMGIKLREGFHRNVYNNIIVNGQFNLHCTFEDSYDTIERNIVIKGTPYSLAATSESRFAVSEDVIDNNWFYDFGMKTNYPSYWENLGYDENSVNADPMFADPSSNDYTVTNEAVMEMIGFENFPMDQFGKPGCEYQAPFYEKTEPDGNVDILEREEWLGATISALDDAIMSSTGAGGLDGVYMESVPEDSQAAEFGLQTGDVLKSVNGQEIGKKSNFIPMYDDIGAGTVVSLRIVRNQLTEELNFVKYDTQITIDDQDSAVVYHGSGWETSTPDHNPANAANCVEQTMTYHNMSDADRDEVYIEAAFSGSQIELISRTENNMGDYEIVITDSDGEIVQEAVCSAYRENKEDQVSLFTSEVFPEGDYTLTMKCVTGSYLILDAFRVTASPGEEIDQIVVEPVSVSADGVRVTELASGNTLDITVPVQNDGGADLHVTAAAVISGSNGALQTESVTKEEVAVTAGSEEEIKLTVDTPEGSEAKRLEILVYNTDDGKVYTHPRTIDGSSIVPYDVSVSDAAGDEIEYTYTAEERVLTVASGGLTPGVQALAEITTEDGAPAGIRQGAVEENGQVKYAFILPEGTEGSLAICIRDEKGIEKELTAEIKADENVMNKTVLQAAVDAAAEVIADPAQEEIYTKDSWMTFYNAYYTALKRLEDNTGTQADVLEKANALTEAQAGLTPIQTDGSYTPSRGNMGELFQILRNDGTVDGGNKDSGGGDQWQARDAQVDTTFKGAYAEFKGCFTSFMIDGANKYDSADFRVVITNDATGEVVSDEEITQSRNQSGTVRIYEKTGLSGEAVTIRVYQNDDVSTRYLELKGITYTVSDPEAQKVPDLTGIEVTRLPDVTEYEVGYEGGISLLGGEITETYSDGSTNVIPMNSSMYADGFDPSEAGTKTVTVSHRGLTAQFELTVKENPEEPSQPVSKKNLEYFLNEAKGYVEDGTVGGLVESIQKMFADAIAKGEAVIADEDATREEVLDAAKDLMIAIHALDMKAADKTDLEMALELAEMIDLSKYVEAGQAEFLEAKEAAEGVLSDGDAMQAETDEAWNRLVEAMNALRLKADKSVLEDLISQTEDLDLTGYTEESVSVFRAALAAANDILADENLSVDDQAKVDEAAAALQAAADGLEKAQGGEAENPGGSNTGDAQKPGGSQSGNVGQTTGGNADGQENQKSSAAAGAVKTGDSTPMMAAVILLAAATGAVLFVTRKRTGR</sequence>
<dbReference type="PROSITE" id="PS50106">
    <property type="entry name" value="PDZ"/>
    <property type="match status" value="1"/>
</dbReference>
<reference evidence="5" key="2">
    <citation type="submission" date="2021-04" db="EMBL/GenBank/DDBJ databases">
        <authorList>
            <person name="Gilroy R."/>
        </authorList>
    </citation>
    <scope>NUCLEOTIDE SEQUENCE</scope>
    <source>
        <strain evidence="5">ChiGjej1B1-13045</strain>
    </source>
</reference>
<accession>A0A9D2IJD0</accession>
<evidence type="ECO:0000256" key="1">
    <source>
        <dbReference type="SAM" id="MobiDB-lite"/>
    </source>
</evidence>
<reference evidence="5" key="1">
    <citation type="journal article" date="2021" name="PeerJ">
        <title>Extensive microbial diversity within the chicken gut microbiome revealed by metagenomics and culture.</title>
        <authorList>
            <person name="Gilroy R."/>
            <person name="Ravi A."/>
            <person name="Getino M."/>
            <person name="Pursley I."/>
            <person name="Horton D.L."/>
            <person name="Alikhan N.F."/>
            <person name="Baker D."/>
            <person name="Gharbi K."/>
            <person name="Hall N."/>
            <person name="Watson M."/>
            <person name="Adriaenssens E.M."/>
            <person name="Foster-Nyarko E."/>
            <person name="Jarju S."/>
            <person name="Secka A."/>
            <person name="Antonio M."/>
            <person name="Oren A."/>
            <person name="Chaudhuri R.R."/>
            <person name="La Ragione R."/>
            <person name="Hildebrand F."/>
            <person name="Pallen M.J."/>
        </authorList>
    </citation>
    <scope>NUCLEOTIDE SEQUENCE</scope>
    <source>
        <strain evidence="5">ChiGjej1B1-13045</strain>
    </source>
</reference>
<dbReference type="EMBL" id="DXCD01000102">
    <property type="protein sequence ID" value="HIZ13051.1"/>
    <property type="molecule type" value="Genomic_DNA"/>
</dbReference>